<dbReference type="RefSeq" id="XP_067916931.1">
    <property type="nucleotide sequence ID" value="XM_068071094.1"/>
</dbReference>
<dbReference type="OrthoDB" id="274683at2759"/>
<protein>
    <submittedName>
        <fullName evidence="2">50s ribosomal protein l3</fullName>
    </submittedName>
</protein>
<name>A0A2C6KBB0_9APIC</name>
<feature type="non-terminal residue" evidence="2">
    <location>
        <position position="348"/>
    </location>
</feature>
<dbReference type="InterPro" id="IPR009000">
    <property type="entry name" value="Transl_B-barrel_sf"/>
</dbReference>
<feature type="transmembrane region" description="Helical" evidence="1">
    <location>
        <begin position="23"/>
        <end position="41"/>
    </location>
</feature>
<keyword evidence="1" id="KW-0812">Transmembrane</keyword>
<comment type="caution">
    <text evidence="2">The sequence shown here is derived from an EMBL/GenBank/DDBJ whole genome shotgun (WGS) entry which is preliminary data.</text>
</comment>
<accession>A0A2C6KBB0</accession>
<gene>
    <name evidence="2" type="ORF">CSUI_010993</name>
</gene>
<dbReference type="GO" id="GO:0005840">
    <property type="term" value="C:ribosome"/>
    <property type="evidence" value="ECO:0007669"/>
    <property type="project" value="UniProtKB-KW"/>
</dbReference>
<sequence>MSLTCVCFHGWDLLEERKKMMQAYRFITALLFFLLSFFFFFSSPSFCLVPRPYSIASLRPARLSSSSSLFHPFSISTSFSSFSDPSVTSASFSLSPFNVNLYSPSFSRHLSFLPSSLPLLAISSPSLSSSSSSFSSPNLRTSSSASAINESPMPFSHLSFSSSTSSLSLSPSHILHPSEKLLRFSSCMMGHHPFVSSSSSSSLFSFSEYKPEKPYEKTSSTSLYMVKKYLGLRSPDDPRDYLFDIQWPDQKPTIEVLARKVDMTACFAPDGQAEPVTLLQILPATLVEFLEYGKAVVSYDYPKRRPRFVKRPLLGKIQKVGSTGYELATVTVRPPNDFILGQILDVSC</sequence>
<keyword evidence="1" id="KW-1133">Transmembrane helix</keyword>
<evidence type="ECO:0000313" key="3">
    <source>
        <dbReference type="Proteomes" id="UP000221165"/>
    </source>
</evidence>
<dbReference type="VEuPathDB" id="ToxoDB:CSUI_010993"/>
<keyword evidence="3" id="KW-1185">Reference proteome</keyword>
<keyword evidence="1" id="KW-0472">Membrane</keyword>
<proteinExistence type="predicted"/>
<keyword evidence="2" id="KW-0687">Ribonucleoprotein</keyword>
<evidence type="ECO:0000256" key="1">
    <source>
        <dbReference type="SAM" id="Phobius"/>
    </source>
</evidence>
<dbReference type="SUPFAM" id="SSF50447">
    <property type="entry name" value="Translation proteins"/>
    <property type="match status" value="1"/>
</dbReference>
<dbReference type="AlphaFoldDB" id="A0A2C6KBB0"/>
<evidence type="ECO:0000313" key="2">
    <source>
        <dbReference type="EMBL" id="PHJ15197.1"/>
    </source>
</evidence>
<keyword evidence="2" id="KW-0689">Ribosomal protein</keyword>
<organism evidence="2 3">
    <name type="scientific">Cystoisospora suis</name>
    <dbReference type="NCBI Taxonomy" id="483139"/>
    <lineage>
        <taxon>Eukaryota</taxon>
        <taxon>Sar</taxon>
        <taxon>Alveolata</taxon>
        <taxon>Apicomplexa</taxon>
        <taxon>Conoidasida</taxon>
        <taxon>Coccidia</taxon>
        <taxon>Eucoccidiorida</taxon>
        <taxon>Eimeriorina</taxon>
        <taxon>Sarcocystidae</taxon>
        <taxon>Cystoisospora</taxon>
    </lineage>
</organism>
<dbReference type="GeneID" id="94434305"/>
<dbReference type="Proteomes" id="UP000221165">
    <property type="component" value="Unassembled WGS sequence"/>
</dbReference>
<reference evidence="2 3" key="1">
    <citation type="journal article" date="2017" name="Int. J. Parasitol.">
        <title>The genome of the protozoan parasite Cystoisospora suis and a reverse vaccinology approach to identify vaccine candidates.</title>
        <authorList>
            <person name="Palmieri N."/>
            <person name="Shrestha A."/>
            <person name="Ruttkowski B."/>
            <person name="Beck T."/>
            <person name="Vogl C."/>
            <person name="Tomley F."/>
            <person name="Blake D.P."/>
            <person name="Joachim A."/>
        </authorList>
    </citation>
    <scope>NUCLEOTIDE SEQUENCE [LARGE SCALE GENOMIC DNA]</scope>
    <source>
        <strain evidence="2 3">Wien I</strain>
    </source>
</reference>
<dbReference type="EMBL" id="MIGC01009167">
    <property type="protein sequence ID" value="PHJ15197.1"/>
    <property type="molecule type" value="Genomic_DNA"/>
</dbReference>